<dbReference type="EMBL" id="ABCK01000005">
    <property type="protein sequence ID" value="EDM28532.1"/>
    <property type="molecule type" value="Genomic_DNA"/>
</dbReference>
<keyword evidence="6" id="KW-1185">Reference proteome</keyword>
<evidence type="ECO:0000256" key="3">
    <source>
        <dbReference type="ARBA" id="ARBA00023163"/>
    </source>
</evidence>
<accession>A6DJ96</accession>
<evidence type="ECO:0000256" key="2">
    <source>
        <dbReference type="ARBA" id="ARBA00023125"/>
    </source>
</evidence>
<dbReference type="Pfam" id="PF02311">
    <property type="entry name" value="AraC_binding"/>
    <property type="match status" value="1"/>
</dbReference>
<organism evidence="5 6">
    <name type="scientific">Lentisphaera araneosa HTCC2155</name>
    <dbReference type="NCBI Taxonomy" id="313628"/>
    <lineage>
        <taxon>Bacteria</taxon>
        <taxon>Pseudomonadati</taxon>
        <taxon>Lentisphaerota</taxon>
        <taxon>Lentisphaeria</taxon>
        <taxon>Lentisphaerales</taxon>
        <taxon>Lentisphaeraceae</taxon>
        <taxon>Lentisphaera</taxon>
    </lineage>
</organism>
<evidence type="ECO:0000256" key="1">
    <source>
        <dbReference type="ARBA" id="ARBA00023015"/>
    </source>
</evidence>
<dbReference type="AlphaFoldDB" id="A6DJ96"/>
<keyword evidence="1" id="KW-0805">Transcription regulation</keyword>
<dbReference type="STRING" id="313628.LNTAR_11466"/>
<evidence type="ECO:0000313" key="5">
    <source>
        <dbReference type="EMBL" id="EDM28532.1"/>
    </source>
</evidence>
<dbReference type="InterPro" id="IPR037923">
    <property type="entry name" value="HTH-like"/>
</dbReference>
<dbReference type="InterPro" id="IPR018060">
    <property type="entry name" value="HTH_AraC"/>
</dbReference>
<dbReference type="SUPFAM" id="SSF46689">
    <property type="entry name" value="Homeodomain-like"/>
    <property type="match status" value="2"/>
</dbReference>
<sequence>MRHNVAPPPLRDITVGHFSLHKAYTCYREEGTQDWQLLIHHKGKGVFHHLQGDLFMDDLECVLLPPRVAHDYGIPEGDDGFWAAYWAHFIPRPHWLSFLQWSEVRDGLFYFKIPDQKLYKKIIVLIQEAIELAKEEVAFSEQLAMNRLEEILIHIARVQQDLEHSGLDQRIVSAVRYIQGNYSRSINLSILSARASLSEAAFCRLFKKEMGKSPISYLEHIRITHACHFLSMTTHSIKDITFMLGFSSKSHFCARFKKFNHMTPLEYRRNALPLDNSLEA</sequence>
<dbReference type="SMART" id="SM00342">
    <property type="entry name" value="HTH_ARAC"/>
    <property type="match status" value="1"/>
</dbReference>
<feature type="domain" description="HTH araC/xylS-type" evidence="4">
    <location>
        <begin position="172"/>
        <end position="270"/>
    </location>
</feature>
<keyword evidence="2" id="KW-0238">DNA-binding</keyword>
<dbReference type="PANTHER" id="PTHR43280:SF2">
    <property type="entry name" value="HTH-TYPE TRANSCRIPTIONAL REGULATOR EXSA"/>
    <property type="match status" value="1"/>
</dbReference>
<evidence type="ECO:0000259" key="4">
    <source>
        <dbReference type="PROSITE" id="PS01124"/>
    </source>
</evidence>
<reference evidence="5 6" key="1">
    <citation type="journal article" date="2010" name="J. Bacteriol.">
        <title>Genome sequence of Lentisphaera araneosa HTCC2155T, the type species of the order Lentisphaerales in the phylum Lentisphaerae.</title>
        <authorList>
            <person name="Thrash J.C."/>
            <person name="Cho J.C."/>
            <person name="Vergin K.L."/>
            <person name="Morris R.M."/>
            <person name="Giovannoni S.J."/>
        </authorList>
    </citation>
    <scope>NUCLEOTIDE SEQUENCE [LARGE SCALE GENOMIC DNA]</scope>
    <source>
        <strain evidence="5 6">HTCC2155</strain>
    </source>
</reference>
<dbReference type="InterPro" id="IPR003313">
    <property type="entry name" value="AraC-bd"/>
</dbReference>
<dbReference type="SUPFAM" id="SSF51215">
    <property type="entry name" value="Regulatory protein AraC"/>
    <property type="match status" value="1"/>
</dbReference>
<dbReference type="Pfam" id="PF12833">
    <property type="entry name" value="HTH_18"/>
    <property type="match status" value="1"/>
</dbReference>
<proteinExistence type="predicted"/>
<dbReference type="InterPro" id="IPR009057">
    <property type="entry name" value="Homeodomain-like_sf"/>
</dbReference>
<dbReference type="GO" id="GO:0003700">
    <property type="term" value="F:DNA-binding transcription factor activity"/>
    <property type="evidence" value="ECO:0007669"/>
    <property type="project" value="InterPro"/>
</dbReference>
<name>A6DJ96_9BACT</name>
<evidence type="ECO:0000313" key="6">
    <source>
        <dbReference type="Proteomes" id="UP000004947"/>
    </source>
</evidence>
<dbReference type="RefSeq" id="WP_007277968.1">
    <property type="nucleotide sequence ID" value="NZ_ABCK01000005.1"/>
</dbReference>
<dbReference type="PANTHER" id="PTHR43280">
    <property type="entry name" value="ARAC-FAMILY TRANSCRIPTIONAL REGULATOR"/>
    <property type="match status" value="1"/>
</dbReference>
<keyword evidence="3" id="KW-0804">Transcription</keyword>
<dbReference type="GO" id="GO:0043565">
    <property type="term" value="F:sequence-specific DNA binding"/>
    <property type="evidence" value="ECO:0007669"/>
    <property type="project" value="InterPro"/>
</dbReference>
<dbReference type="PROSITE" id="PS01124">
    <property type="entry name" value="HTH_ARAC_FAMILY_2"/>
    <property type="match status" value="1"/>
</dbReference>
<comment type="caution">
    <text evidence="5">The sequence shown here is derived from an EMBL/GenBank/DDBJ whole genome shotgun (WGS) entry which is preliminary data.</text>
</comment>
<dbReference type="Proteomes" id="UP000004947">
    <property type="component" value="Unassembled WGS sequence"/>
</dbReference>
<dbReference type="eggNOG" id="COG4977">
    <property type="taxonomic scope" value="Bacteria"/>
</dbReference>
<protein>
    <submittedName>
        <fullName evidence="5">Arabinose operon regulatory protein</fullName>
    </submittedName>
</protein>
<dbReference type="Gene3D" id="1.10.10.60">
    <property type="entry name" value="Homeodomain-like"/>
    <property type="match status" value="2"/>
</dbReference>
<dbReference type="OrthoDB" id="9803764at2"/>
<dbReference type="Gene3D" id="2.60.120.280">
    <property type="entry name" value="Regulatory protein AraC"/>
    <property type="match status" value="1"/>
</dbReference>
<gene>
    <name evidence="5" type="ORF">LNTAR_11466</name>
</gene>